<comment type="caution">
    <text evidence="1">The sequence shown here is derived from an EMBL/GenBank/DDBJ whole genome shotgun (WGS) entry which is preliminary data.</text>
</comment>
<dbReference type="AlphaFoldDB" id="A0A8T2V9D7"/>
<sequence length="68" mass="7876">MRQLTIKGMKQEEDISSLLLALGPRHDDYLELFITNAVYIDGSNNHPPVHGNKSFLYDNEWRGLSLFR</sequence>
<keyword evidence="2" id="KW-1185">Reference proteome</keyword>
<organism evidence="1 2">
    <name type="scientific">Ceratopteris richardii</name>
    <name type="common">Triangle waterfern</name>
    <dbReference type="NCBI Taxonomy" id="49495"/>
    <lineage>
        <taxon>Eukaryota</taxon>
        <taxon>Viridiplantae</taxon>
        <taxon>Streptophyta</taxon>
        <taxon>Embryophyta</taxon>
        <taxon>Tracheophyta</taxon>
        <taxon>Polypodiopsida</taxon>
        <taxon>Polypodiidae</taxon>
        <taxon>Polypodiales</taxon>
        <taxon>Pteridineae</taxon>
        <taxon>Pteridaceae</taxon>
        <taxon>Parkerioideae</taxon>
        <taxon>Ceratopteris</taxon>
    </lineage>
</organism>
<evidence type="ECO:0000313" key="2">
    <source>
        <dbReference type="Proteomes" id="UP000825935"/>
    </source>
</evidence>
<dbReference type="EMBL" id="CM035407">
    <property type="protein sequence ID" value="KAH7443708.1"/>
    <property type="molecule type" value="Genomic_DNA"/>
</dbReference>
<gene>
    <name evidence="1" type="ORF">KP509_02G047500</name>
</gene>
<name>A0A8T2V9D7_CERRI</name>
<reference evidence="1" key="1">
    <citation type="submission" date="2021-08" db="EMBL/GenBank/DDBJ databases">
        <title>WGS assembly of Ceratopteris richardii.</title>
        <authorList>
            <person name="Marchant D.B."/>
            <person name="Chen G."/>
            <person name="Jenkins J."/>
            <person name="Shu S."/>
            <person name="Leebens-Mack J."/>
            <person name="Grimwood J."/>
            <person name="Schmutz J."/>
            <person name="Soltis P."/>
            <person name="Soltis D."/>
            <person name="Chen Z.-H."/>
        </authorList>
    </citation>
    <scope>NUCLEOTIDE SEQUENCE</scope>
    <source>
        <strain evidence="1">Whitten #5841</strain>
        <tissue evidence="1">Leaf</tissue>
    </source>
</reference>
<protein>
    <submittedName>
        <fullName evidence="1">Uncharacterized protein</fullName>
    </submittedName>
</protein>
<proteinExistence type="predicted"/>
<evidence type="ECO:0000313" key="1">
    <source>
        <dbReference type="EMBL" id="KAH7443708.1"/>
    </source>
</evidence>
<accession>A0A8T2V9D7</accession>
<dbReference type="Proteomes" id="UP000825935">
    <property type="component" value="Chromosome 2"/>
</dbReference>